<keyword evidence="2" id="KW-1185">Reference proteome</keyword>
<protein>
    <recommendedName>
        <fullName evidence="3">DUF4365 domain-containing protein</fullName>
    </recommendedName>
</protein>
<evidence type="ECO:0000313" key="1">
    <source>
        <dbReference type="EMBL" id="MBA5761458.1"/>
    </source>
</evidence>
<proteinExistence type="predicted"/>
<evidence type="ECO:0000313" key="2">
    <source>
        <dbReference type="Proteomes" id="UP000571701"/>
    </source>
</evidence>
<gene>
    <name evidence="1" type="ORF">H2O73_03795</name>
</gene>
<organism evidence="1 2">
    <name type="scientific">Vibrio marinisediminis</name>
    <dbReference type="NCBI Taxonomy" id="2758441"/>
    <lineage>
        <taxon>Bacteria</taxon>
        <taxon>Pseudomonadati</taxon>
        <taxon>Pseudomonadota</taxon>
        <taxon>Gammaproteobacteria</taxon>
        <taxon>Vibrionales</taxon>
        <taxon>Vibrionaceae</taxon>
        <taxon>Vibrio</taxon>
    </lineage>
</organism>
<reference evidence="1 2" key="1">
    <citation type="submission" date="2020-07" db="EMBL/GenBank/DDBJ databases">
        <title>Vibrio marinisediminis sp. nov., isolated from marine sediment.</title>
        <authorList>
            <person name="Ji X."/>
        </authorList>
    </citation>
    <scope>NUCLEOTIDE SEQUENCE [LARGE SCALE GENOMIC DNA]</scope>
    <source>
        <strain evidence="1 2">404</strain>
    </source>
</reference>
<accession>A0A7W2FNP1</accession>
<dbReference type="EMBL" id="JACFYF010000001">
    <property type="protein sequence ID" value="MBA5761458.1"/>
    <property type="molecule type" value="Genomic_DNA"/>
</dbReference>
<name>A0A7W2FNP1_9VIBR</name>
<sequence length="237" mass="27651">MKVFENQLEQFFSHPKNTTRREALLLNRLSYDVQLAAALNNYYLKVYISDVDDNGYDVIFDSEMVTRKLQIKSVMSTSSTDSWYISKGLIKPSMESTRKMGVWSHIDVEGIEGGVVIQQVQLQNESIDIKYFYTDIWLLTANAWGLIGSESQNRAAFKFLRSLSGFDYHEKQRIPLSLFFEPRDVECLIGVMGFSTRYNYPQHRYLMRERHKGNFGSKEQIDIRIQNELSKFGIMYS</sequence>
<comment type="caution">
    <text evidence="1">The sequence shown here is derived from an EMBL/GenBank/DDBJ whole genome shotgun (WGS) entry which is preliminary data.</text>
</comment>
<dbReference type="Proteomes" id="UP000571701">
    <property type="component" value="Unassembled WGS sequence"/>
</dbReference>
<evidence type="ECO:0008006" key="3">
    <source>
        <dbReference type="Google" id="ProtNLM"/>
    </source>
</evidence>
<dbReference type="RefSeq" id="WP_182106666.1">
    <property type="nucleotide sequence ID" value="NZ_JACFYF010000001.1"/>
</dbReference>
<dbReference type="AlphaFoldDB" id="A0A7W2FNP1"/>